<accession>A0ABP9MF16</accession>
<dbReference type="Proteomes" id="UP001501407">
    <property type="component" value="Unassembled WGS sequence"/>
</dbReference>
<evidence type="ECO:0000313" key="2">
    <source>
        <dbReference type="EMBL" id="GAA5095373.1"/>
    </source>
</evidence>
<feature type="compositionally biased region" description="Basic and acidic residues" evidence="1">
    <location>
        <begin position="1"/>
        <end position="10"/>
    </location>
</feature>
<comment type="caution">
    <text evidence="2">The sequence shown here is derived from an EMBL/GenBank/DDBJ whole genome shotgun (WGS) entry which is preliminary data.</text>
</comment>
<sequence length="85" mass="9625">MLEEMTPHPHREPRHRALRQRGRSAEGLIEPLAQVLLRRLPASPERLLFTLRGIRLIASLVVLLRTRAILSARIVPLAHGSQSID</sequence>
<evidence type="ECO:0000256" key="1">
    <source>
        <dbReference type="SAM" id="MobiDB-lite"/>
    </source>
</evidence>
<protein>
    <submittedName>
        <fullName evidence="2">Uncharacterized protein</fullName>
    </submittedName>
</protein>
<keyword evidence="3" id="KW-1185">Reference proteome</keyword>
<feature type="region of interest" description="Disordered" evidence="1">
    <location>
        <begin position="1"/>
        <end position="21"/>
    </location>
</feature>
<dbReference type="EMBL" id="BAABKZ010000002">
    <property type="protein sequence ID" value="GAA5095373.1"/>
    <property type="molecule type" value="Genomic_DNA"/>
</dbReference>
<reference evidence="3" key="1">
    <citation type="journal article" date="2019" name="Int. J. Syst. Evol. Microbiol.">
        <title>The Global Catalogue of Microorganisms (GCM) 10K type strain sequencing project: providing services to taxonomists for standard genome sequencing and annotation.</title>
        <authorList>
            <consortium name="The Broad Institute Genomics Platform"/>
            <consortium name="The Broad Institute Genome Sequencing Center for Infectious Disease"/>
            <person name="Wu L."/>
            <person name="Ma J."/>
        </authorList>
    </citation>
    <scope>NUCLEOTIDE SEQUENCE [LARGE SCALE GENOMIC DNA]</scope>
    <source>
        <strain evidence="3">JCM 18959</strain>
    </source>
</reference>
<gene>
    <name evidence="2" type="ORF">GCM10025760_27630</name>
</gene>
<name>A0ABP9MF16_9MICO</name>
<organism evidence="2 3">
    <name type="scientific">Microbacterium yannicii</name>
    <dbReference type="NCBI Taxonomy" id="671622"/>
    <lineage>
        <taxon>Bacteria</taxon>
        <taxon>Bacillati</taxon>
        <taxon>Actinomycetota</taxon>
        <taxon>Actinomycetes</taxon>
        <taxon>Micrococcales</taxon>
        <taxon>Microbacteriaceae</taxon>
        <taxon>Microbacterium</taxon>
    </lineage>
</organism>
<proteinExistence type="predicted"/>
<evidence type="ECO:0000313" key="3">
    <source>
        <dbReference type="Proteomes" id="UP001501407"/>
    </source>
</evidence>
<feature type="compositionally biased region" description="Basic residues" evidence="1">
    <location>
        <begin position="11"/>
        <end position="21"/>
    </location>
</feature>